<dbReference type="EMBL" id="JADOET010000011">
    <property type="protein sequence ID" value="MBF8150762.1"/>
    <property type="molecule type" value="Genomic_DNA"/>
</dbReference>
<organism evidence="1 2">
    <name type="scientific">Winogradskyella marina</name>
    <dbReference type="NCBI Taxonomy" id="2785530"/>
    <lineage>
        <taxon>Bacteria</taxon>
        <taxon>Pseudomonadati</taxon>
        <taxon>Bacteroidota</taxon>
        <taxon>Flavobacteriia</taxon>
        <taxon>Flavobacteriales</taxon>
        <taxon>Flavobacteriaceae</taxon>
        <taxon>Winogradskyella</taxon>
    </lineage>
</organism>
<comment type="caution">
    <text evidence="1">The sequence shown here is derived from an EMBL/GenBank/DDBJ whole genome shotgun (WGS) entry which is preliminary data.</text>
</comment>
<accession>A0ABS0EMF0</accession>
<name>A0ABS0EMF0_9FLAO</name>
<dbReference type="RefSeq" id="WP_195872019.1">
    <property type="nucleotide sequence ID" value="NZ_JADOET010000011.1"/>
</dbReference>
<reference evidence="1 2" key="1">
    <citation type="submission" date="2020-11" db="EMBL/GenBank/DDBJ databases">
        <title>Winogradskyella marina sp. nov., isolated from marine sediment.</title>
        <authorList>
            <person name="Bo J."/>
            <person name="Wang S."/>
            <person name="Song X."/>
            <person name="Du Z."/>
        </authorList>
    </citation>
    <scope>NUCLEOTIDE SEQUENCE [LARGE SCALE GENOMIC DNA]</scope>
    <source>
        <strain evidence="1 2">F6397</strain>
    </source>
</reference>
<sequence>MQKVFSYIMTFIFLFVVSQQAVVIMHFKLNQQAITIELCINKDKPELKCNGKCYLSKELQDTEPSDSEKIMNTKNLDLAFESNPEFEIETPNLINNKVMVGYIEFHHSEPYLEILVPPPMQQANFKRT</sequence>
<proteinExistence type="predicted"/>
<keyword evidence="2" id="KW-1185">Reference proteome</keyword>
<evidence type="ECO:0000313" key="2">
    <source>
        <dbReference type="Proteomes" id="UP000611215"/>
    </source>
</evidence>
<gene>
    <name evidence="1" type="ORF">ITJ86_12695</name>
</gene>
<protein>
    <submittedName>
        <fullName evidence="1">Uncharacterized protein</fullName>
    </submittedName>
</protein>
<evidence type="ECO:0000313" key="1">
    <source>
        <dbReference type="EMBL" id="MBF8150762.1"/>
    </source>
</evidence>
<dbReference type="Proteomes" id="UP000611215">
    <property type="component" value="Unassembled WGS sequence"/>
</dbReference>